<dbReference type="PANTHER" id="PTHR13610:SF11">
    <property type="entry name" value="METHYLTRANSFERASE DOMAIN-CONTAINING PROTEIN"/>
    <property type="match status" value="1"/>
</dbReference>
<evidence type="ECO:0000256" key="3">
    <source>
        <dbReference type="ARBA" id="ARBA00022691"/>
    </source>
</evidence>
<dbReference type="Gene3D" id="3.40.50.150">
    <property type="entry name" value="Vaccinia Virus protein VP39"/>
    <property type="match status" value="1"/>
</dbReference>
<dbReference type="Pfam" id="PF13847">
    <property type="entry name" value="Methyltransf_31"/>
    <property type="match status" value="1"/>
</dbReference>
<keyword evidence="3" id="KW-0949">S-adenosyl-L-methionine</keyword>
<feature type="signal peptide" evidence="5">
    <location>
        <begin position="1"/>
        <end position="21"/>
    </location>
</feature>
<dbReference type="PROSITE" id="PS51257">
    <property type="entry name" value="PROKAR_LIPOPROTEIN"/>
    <property type="match status" value="1"/>
</dbReference>
<dbReference type="CDD" id="cd02440">
    <property type="entry name" value="AdoMet_MTases"/>
    <property type="match status" value="1"/>
</dbReference>
<proteinExistence type="predicted"/>
<dbReference type="GO" id="GO:0032259">
    <property type="term" value="P:methylation"/>
    <property type="evidence" value="ECO:0007669"/>
    <property type="project" value="UniProtKB-KW"/>
</dbReference>
<feature type="domain" description="Methyltransferase" evidence="6">
    <location>
        <begin position="74"/>
        <end position="175"/>
    </location>
</feature>
<dbReference type="PANTHER" id="PTHR13610">
    <property type="entry name" value="METHYLTRANSFERASE DOMAIN-CONTAINING PROTEIN"/>
    <property type="match status" value="1"/>
</dbReference>
<dbReference type="InterPro" id="IPR026170">
    <property type="entry name" value="FAM173A/B"/>
</dbReference>
<organism evidence="7 8">
    <name type="scientific">Microseira wollei NIES-4236</name>
    <dbReference type="NCBI Taxonomy" id="2530354"/>
    <lineage>
        <taxon>Bacteria</taxon>
        <taxon>Bacillati</taxon>
        <taxon>Cyanobacteriota</taxon>
        <taxon>Cyanophyceae</taxon>
        <taxon>Oscillatoriophycideae</taxon>
        <taxon>Aerosakkonematales</taxon>
        <taxon>Aerosakkonemataceae</taxon>
        <taxon>Microseira</taxon>
    </lineage>
</organism>
<evidence type="ECO:0000256" key="4">
    <source>
        <dbReference type="SAM" id="MobiDB-lite"/>
    </source>
</evidence>
<dbReference type="GO" id="GO:0016279">
    <property type="term" value="F:protein-lysine N-methyltransferase activity"/>
    <property type="evidence" value="ECO:0007669"/>
    <property type="project" value="InterPro"/>
</dbReference>
<evidence type="ECO:0000313" key="7">
    <source>
        <dbReference type="EMBL" id="GET36688.1"/>
    </source>
</evidence>
<dbReference type="InterPro" id="IPR025714">
    <property type="entry name" value="Methyltranfer_dom"/>
</dbReference>
<sequence length="228" mass="25039">MGMQLLKVAMTTAIATSLVLAGCTEQVPPKQVTTPPAANTPATPTPKKVPDVVYVPTPQVVVDKMLEMAKVGKNDVLYDLGSGDGRIVVTAAQKFGTKGIGIEIDPKLVKQATANAEKAKVSDRVQFLEQDLFQTDISKASVVTLYLLPELNLRLRPTLLRTLKPGTRIVSHDFNMGIWKPERIEIVKGPRREHIVSLWVVPEKVPPELLNVDAEIQQLRQLQTPTPQ</sequence>
<keyword evidence="2" id="KW-0808">Transferase</keyword>
<feature type="region of interest" description="Disordered" evidence="4">
    <location>
        <begin position="28"/>
        <end position="47"/>
    </location>
</feature>
<reference evidence="7" key="1">
    <citation type="submission" date="2019-10" db="EMBL/GenBank/DDBJ databases">
        <title>Draft genome sequece of Microseira wollei NIES-4236.</title>
        <authorList>
            <person name="Yamaguchi H."/>
            <person name="Suzuki S."/>
            <person name="Kawachi M."/>
        </authorList>
    </citation>
    <scope>NUCLEOTIDE SEQUENCE</scope>
    <source>
        <strain evidence="7">NIES-4236</strain>
    </source>
</reference>
<keyword evidence="1" id="KW-0489">Methyltransferase</keyword>
<evidence type="ECO:0000256" key="2">
    <source>
        <dbReference type="ARBA" id="ARBA00022679"/>
    </source>
</evidence>
<gene>
    <name evidence="7" type="ORF">MiSe_14400</name>
</gene>
<keyword evidence="5" id="KW-0732">Signal</keyword>
<name>A0AAV3X5S4_9CYAN</name>
<dbReference type="EMBL" id="BLAY01000016">
    <property type="protein sequence ID" value="GET36688.1"/>
    <property type="molecule type" value="Genomic_DNA"/>
</dbReference>
<feature type="chain" id="PRO_5043763829" description="Methyltransferase domain-containing protein" evidence="5">
    <location>
        <begin position="22"/>
        <end position="228"/>
    </location>
</feature>
<evidence type="ECO:0000256" key="5">
    <source>
        <dbReference type="SAM" id="SignalP"/>
    </source>
</evidence>
<feature type="compositionally biased region" description="Low complexity" evidence="4">
    <location>
        <begin position="32"/>
        <end position="47"/>
    </location>
</feature>
<dbReference type="SUPFAM" id="SSF53335">
    <property type="entry name" value="S-adenosyl-L-methionine-dependent methyltransferases"/>
    <property type="match status" value="1"/>
</dbReference>
<evidence type="ECO:0000313" key="8">
    <source>
        <dbReference type="Proteomes" id="UP001050975"/>
    </source>
</evidence>
<protein>
    <recommendedName>
        <fullName evidence="6">Methyltransferase domain-containing protein</fullName>
    </recommendedName>
</protein>
<keyword evidence="8" id="KW-1185">Reference proteome</keyword>
<evidence type="ECO:0000259" key="6">
    <source>
        <dbReference type="Pfam" id="PF13847"/>
    </source>
</evidence>
<dbReference type="AlphaFoldDB" id="A0AAV3X5S4"/>
<comment type="caution">
    <text evidence="7">The sequence shown here is derived from an EMBL/GenBank/DDBJ whole genome shotgun (WGS) entry which is preliminary data.</text>
</comment>
<accession>A0AAV3X5S4</accession>
<dbReference type="InterPro" id="IPR029063">
    <property type="entry name" value="SAM-dependent_MTases_sf"/>
</dbReference>
<evidence type="ECO:0000256" key="1">
    <source>
        <dbReference type="ARBA" id="ARBA00022603"/>
    </source>
</evidence>
<dbReference type="Proteomes" id="UP001050975">
    <property type="component" value="Unassembled WGS sequence"/>
</dbReference>